<dbReference type="Proteomes" id="UP000278981">
    <property type="component" value="Unassembled WGS sequence"/>
</dbReference>
<evidence type="ECO:0000313" key="2">
    <source>
        <dbReference type="EMBL" id="RQX16988.1"/>
    </source>
</evidence>
<feature type="compositionally biased region" description="Basic and acidic residues" evidence="1">
    <location>
        <begin position="10"/>
        <end position="22"/>
    </location>
</feature>
<feature type="region of interest" description="Disordered" evidence="1">
    <location>
        <begin position="1"/>
        <end position="95"/>
    </location>
</feature>
<sequence length="95" mass="10672">MDGRVVIGVAERRHGGRRDRSARGRRRAPGRPASRAGRRARRGRRRRRRRVPRPPRRGTRRGSRTAVATWSPPDRSGTGGRWIHPGAIPGTSTLL</sequence>
<proteinExistence type="predicted"/>
<organism evidence="2 3">
    <name type="scientific">Micromonospora ureilytica</name>
    <dbReference type="NCBI Taxonomy" id="709868"/>
    <lineage>
        <taxon>Bacteria</taxon>
        <taxon>Bacillati</taxon>
        <taxon>Actinomycetota</taxon>
        <taxon>Actinomycetes</taxon>
        <taxon>Micromonosporales</taxon>
        <taxon>Micromonosporaceae</taxon>
        <taxon>Micromonospora</taxon>
    </lineage>
</organism>
<feature type="compositionally biased region" description="Basic residues" evidence="1">
    <location>
        <begin position="36"/>
        <end position="63"/>
    </location>
</feature>
<dbReference type="AlphaFoldDB" id="A0A3N9XV53"/>
<protein>
    <submittedName>
        <fullName evidence="2">Uncharacterized protein</fullName>
    </submittedName>
</protein>
<evidence type="ECO:0000313" key="3">
    <source>
        <dbReference type="Proteomes" id="UP000278981"/>
    </source>
</evidence>
<accession>A0A3N9XV53</accession>
<reference evidence="2 3" key="1">
    <citation type="submission" date="2018-04" db="EMBL/GenBank/DDBJ databases">
        <title>Micromonosporas from Atacama Desert.</title>
        <authorList>
            <person name="Carro L."/>
            <person name="Klenk H.-P."/>
            <person name="Goodfellow M."/>
        </authorList>
    </citation>
    <scope>NUCLEOTIDE SEQUENCE [LARGE SCALE GENOMIC DNA]</scope>
    <source>
        <strain evidence="2 3">LB19</strain>
    </source>
</reference>
<dbReference type="EMBL" id="QDGB01000235">
    <property type="protein sequence ID" value="RQX16988.1"/>
    <property type="molecule type" value="Genomic_DNA"/>
</dbReference>
<gene>
    <name evidence="2" type="ORF">DDE19_13140</name>
</gene>
<comment type="caution">
    <text evidence="2">The sequence shown here is derived from an EMBL/GenBank/DDBJ whole genome shotgun (WGS) entry which is preliminary data.</text>
</comment>
<evidence type="ECO:0000256" key="1">
    <source>
        <dbReference type="SAM" id="MobiDB-lite"/>
    </source>
</evidence>
<name>A0A3N9XV53_9ACTN</name>